<name>A0A1B6BYL8_9HEMI</name>
<evidence type="ECO:0000313" key="2">
    <source>
        <dbReference type="EMBL" id="JAS06348.1"/>
    </source>
</evidence>
<keyword evidence="1" id="KW-0193">Cuticle</keyword>
<dbReference type="PROSITE" id="PS51155">
    <property type="entry name" value="CHIT_BIND_RR_2"/>
    <property type="match status" value="1"/>
</dbReference>
<dbReference type="InterPro" id="IPR000618">
    <property type="entry name" value="Insect_cuticle"/>
</dbReference>
<accession>A0A1B6BYL8</accession>
<gene>
    <name evidence="2" type="ORF">g.2524</name>
</gene>
<organism evidence="2">
    <name type="scientific">Clastoptera arizonana</name>
    <name type="common">Arizona spittle bug</name>
    <dbReference type="NCBI Taxonomy" id="38151"/>
    <lineage>
        <taxon>Eukaryota</taxon>
        <taxon>Metazoa</taxon>
        <taxon>Ecdysozoa</taxon>
        <taxon>Arthropoda</taxon>
        <taxon>Hexapoda</taxon>
        <taxon>Insecta</taxon>
        <taxon>Pterygota</taxon>
        <taxon>Neoptera</taxon>
        <taxon>Paraneoptera</taxon>
        <taxon>Hemiptera</taxon>
        <taxon>Auchenorrhyncha</taxon>
        <taxon>Cercopoidea</taxon>
        <taxon>Clastopteridae</taxon>
        <taxon>Clastoptera</taxon>
    </lineage>
</organism>
<evidence type="ECO:0000256" key="1">
    <source>
        <dbReference type="PROSITE-ProRule" id="PRU00497"/>
    </source>
</evidence>
<proteinExistence type="predicted"/>
<dbReference type="AlphaFoldDB" id="A0A1B6BYL8"/>
<feature type="non-terminal residue" evidence="2">
    <location>
        <position position="1"/>
    </location>
</feature>
<protein>
    <submittedName>
        <fullName evidence="2">Uncharacterized protein</fullName>
    </submittedName>
</protein>
<dbReference type="EMBL" id="GEDC01030950">
    <property type="protein sequence ID" value="JAS06348.1"/>
    <property type="molecule type" value="Transcribed_RNA"/>
</dbReference>
<reference evidence="2" key="1">
    <citation type="submission" date="2015-12" db="EMBL/GenBank/DDBJ databases">
        <title>De novo transcriptome assembly of four potential Pierce s Disease insect vectors from Arizona vineyards.</title>
        <authorList>
            <person name="Tassone E.E."/>
        </authorList>
    </citation>
    <scope>NUCLEOTIDE SEQUENCE</scope>
</reference>
<dbReference type="GO" id="GO:0042302">
    <property type="term" value="F:structural constituent of cuticle"/>
    <property type="evidence" value="ECO:0007669"/>
    <property type="project" value="UniProtKB-UniRule"/>
</dbReference>
<sequence length="127" mass="14352">YSLLEPSGKIRTVNYEVDGLKGFTAVVETKYPAPSLLSTQQLYQSKQKYPEPAINQKLSKPSVDPGNLNRNPDYVPLNFHAISAAYGFPGFQSPQKRQATQFFHGRFPTKAAGKFRRDFTKSYSQFL</sequence>